<sequence length="206" mass="23246">MPNYNCAVALTFFCLGKAPSYSTWARIHERITKQTQASKPTFASWVSSRCVESQPWVTGALRKKRRSIIVDQKRSLAVTKARDCVAFPSTPSLLYSHGLGMTPPRVLSCPLNCFYFSAVYAALISRIVLHQDEENCPLMILCYKKFYFINLLLYMPTALPELSGPVLTDGKTNLFHLSEKRFYGCDGALVFKFPSRISNQLVRTDA</sequence>
<proteinExistence type="predicted"/>
<dbReference type="Proteomes" id="UP000024635">
    <property type="component" value="Unassembled WGS sequence"/>
</dbReference>
<protein>
    <submittedName>
        <fullName evidence="1">Uncharacterized protein</fullName>
    </submittedName>
</protein>
<accession>A0A016W0Y7</accession>
<reference evidence="2" key="1">
    <citation type="journal article" date="2015" name="Nat. Genet.">
        <title>The genome and transcriptome of the zoonotic hookworm Ancylostoma ceylanicum identify infection-specific gene families.</title>
        <authorList>
            <person name="Schwarz E.M."/>
            <person name="Hu Y."/>
            <person name="Antoshechkin I."/>
            <person name="Miller M.M."/>
            <person name="Sternberg P.W."/>
            <person name="Aroian R.V."/>
        </authorList>
    </citation>
    <scope>NUCLEOTIDE SEQUENCE</scope>
    <source>
        <strain evidence="2">HY135</strain>
    </source>
</reference>
<dbReference type="AlphaFoldDB" id="A0A016W0Y7"/>
<name>A0A016W0Y7_9BILA</name>
<evidence type="ECO:0000313" key="1">
    <source>
        <dbReference type="EMBL" id="EYC33251.1"/>
    </source>
</evidence>
<evidence type="ECO:0000313" key="2">
    <source>
        <dbReference type="Proteomes" id="UP000024635"/>
    </source>
</evidence>
<keyword evidence="2" id="KW-1185">Reference proteome</keyword>
<gene>
    <name evidence="1" type="primary">Acey_s0002.g686</name>
    <name evidence="1" type="ORF">Y032_0002g686</name>
</gene>
<dbReference type="EMBL" id="JARK01001338">
    <property type="protein sequence ID" value="EYC33251.1"/>
    <property type="molecule type" value="Genomic_DNA"/>
</dbReference>
<comment type="caution">
    <text evidence="1">The sequence shown here is derived from an EMBL/GenBank/DDBJ whole genome shotgun (WGS) entry which is preliminary data.</text>
</comment>
<organism evidence="1 2">
    <name type="scientific">Ancylostoma ceylanicum</name>
    <dbReference type="NCBI Taxonomy" id="53326"/>
    <lineage>
        <taxon>Eukaryota</taxon>
        <taxon>Metazoa</taxon>
        <taxon>Ecdysozoa</taxon>
        <taxon>Nematoda</taxon>
        <taxon>Chromadorea</taxon>
        <taxon>Rhabditida</taxon>
        <taxon>Rhabditina</taxon>
        <taxon>Rhabditomorpha</taxon>
        <taxon>Strongyloidea</taxon>
        <taxon>Ancylostomatidae</taxon>
        <taxon>Ancylostomatinae</taxon>
        <taxon>Ancylostoma</taxon>
    </lineage>
</organism>